<name>C0XI17_LENH9</name>
<dbReference type="Proteomes" id="UP000003752">
    <property type="component" value="Unassembled WGS sequence"/>
</dbReference>
<dbReference type="HOGENOM" id="CLU_3119112_0_0_9"/>
<keyword evidence="2" id="KW-1185">Reference proteome</keyword>
<reference evidence="1 2" key="1">
    <citation type="submission" date="2009-01" db="EMBL/GenBank/DDBJ databases">
        <authorList>
            <person name="Qin X."/>
            <person name="Bachman B."/>
            <person name="Battles P."/>
            <person name="Bell A."/>
            <person name="Bess C."/>
            <person name="Bickham C."/>
            <person name="Chaboub L."/>
            <person name="Chen D."/>
            <person name="Coyle M."/>
            <person name="Deiros D.R."/>
            <person name="Dinh H."/>
            <person name="Forbes L."/>
            <person name="Fowler G."/>
            <person name="Francisco L."/>
            <person name="Fu Q."/>
            <person name="Gubbala S."/>
            <person name="Hale W."/>
            <person name="Han Y."/>
            <person name="Hemphill L."/>
            <person name="Highlander S.K."/>
            <person name="Hirani K."/>
            <person name="Hogues M."/>
            <person name="Jackson L."/>
            <person name="Jakkamsetti A."/>
            <person name="Javaid M."/>
            <person name="Jiang H."/>
            <person name="Korchina V."/>
            <person name="Kovar C."/>
            <person name="Lara F."/>
            <person name="Lee S."/>
            <person name="Mata R."/>
            <person name="Mathew T."/>
            <person name="Moen C."/>
            <person name="Morales K."/>
            <person name="Munidasa M."/>
            <person name="Nazareth L."/>
            <person name="Ngo R."/>
            <person name="Nguyen L."/>
            <person name="Okwuonu G."/>
            <person name="Ongeri F."/>
            <person name="Patil S."/>
            <person name="Petrosino J."/>
            <person name="Pham C."/>
            <person name="Pham P."/>
            <person name="Pu L.-L."/>
            <person name="Puazo M."/>
            <person name="Raj R."/>
            <person name="Reid J."/>
            <person name="Rouhana J."/>
            <person name="Saada N."/>
            <person name="Shang Y."/>
            <person name="Simmons D."/>
            <person name="Thornton R."/>
            <person name="Warren J."/>
            <person name="Weissenberger G."/>
            <person name="Zhang J."/>
            <person name="Zhang L."/>
            <person name="Zhou C."/>
            <person name="Zhu D."/>
            <person name="Muzny D."/>
            <person name="Worley K."/>
            <person name="Gibbs R."/>
        </authorList>
    </citation>
    <scope>NUCLEOTIDE SEQUENCE [LARGE SCALE GENOMIC DNA]</scope>
    <source>
        <strain evidence="2">ATCC 8290 / DSM 20176 / CCUG 30140 / JCM 1155 / KCTC 3500 / NBRC 15886 / NCIMB 8040 / NRRL B-1843 / 9</strain>
    </source>
</reference>
<dbReference type="PATRIC" id="fig|1423757.3.peg.570"/>
<gene>
    <name evidence="1" type="ORF">HMPREF0519_0878</name>
</gene>
<organism evidence="1 2">
    <name type="scientific">Lentilactobacillus hilgardii (strain ATCC 8290 / DSM 20176 / CCUG 30140 / JCM 1155 / KCTC 3500 / NBRC 15886 / NCIMB 8040 / NRRL B-1843 / 9)</name>
    <dbReference type="NCBI Taxonomy" id="1423757"/>
    <lineage>
        <taxon>Bacteria</taxon>
        <taxon>Bacillati</taxon>
        <taxon>Bacillota</taxon>
        <taxon>Bacilli</taxon>
        <taxon>Lactobacillales</taxon>
        <taxon>Lactobacillaceae</taxon>
        <taxon>Lentilactobacillus</taxon>
    </lineage>
</organism>
<protein>
    <submittedName>
        <fullName evidence="1">Uncharacterized protein</fullName>
    </submittedName>
</protein>
<dbReference type="AlphaFoldDB" id="C0XI17"/>
<accession>C0XI17</accession>
<comment type="caution">
    <text evidence="1">The sequence shown here is derived from an EMBL/GenBank/DDBJ whole genome shotgun (WGS) entry which is preliminary data.</text>
</comment>
<evidence type="ECO:0000313" key="1">
    <source>
        <dbReference type="EMBL" id="EEI24955.1"/>
    </source>
</evidence>
<evidence type="ECO:0000313" key="2">
    <source>
        <dbReference type="Proteomes" id="UP000003752"/>
    </source>
</evidence>
<proteinExistence type="predicted"/>
<sequence>MKKTFTNFINRYHWLNNSMKALLSLKTSVQPVALNRKRCHNIIVKAIIDF</sequence>
<dbReference type="EMBL" id="ACGP01000107">
    <property type="protein sequence ID" value="EEI24955.1"/>
    <property type="molecule type" value="Genomic_DNA"/>
</dbReference>